<keyword evidence="10" id="KW-1185">Reference proteome</keyword>
<comment type="cofactor">
    <cofactor evidence="1">
        <name>Zn(2+)</name>
        <dbReference type="ChEBI" id="CHEBI:29105"/>
    </cofactor>
</comment>
<dbReference type="Pfam" id="PF09127">
    <property type="entry name" value="Leuk-A4-hydro_C"/>
    <property type="match status" value="1"/>
</dbReference>
<keyword evidence="5" id="KW-0378">Hydrolase</keyword>
<dbReference type="PhylomeDB" id="A7TBI5"/>
<proteinExistence type="inferred from homology"/>
<evidence type="ECO:0000313" key="9">
    <source>
        <dbReference type="EMBL" id="EDO26623.1"/>
    </source>
</evidence>
<sequence length="253" mass="29082">VSKFADNMSLTKLVVSLKDTDPDDAFSSVPYEKGSCFLVYLEQLLGGPEVFEPFFRKYIDTYKYKTCTTDEWKTFLFDYFKDKTNILETVDWEAWLRKPGMPPVNMIERYDSSLADACISLCQKWINASEKELNSFSSQDIASFTSPQKVEFLAQLLAKMATPLRTKWLGRCVPANGGLLVESRKNEVYPSPLRILPIQRSPLTQQHDSNFFFVRELFKCEKSKDLAVTTFKKHRAFYHPICSAMVAKDLGID</sequence>
<dbReference type="InterPro" id="IPR015211">
    <property type="entry name" value="Peptidase_M1_C"/>
</dbReference>
<name>A7TBI5_NEMVE</name>
<dbReference type="SMART" id="SM01263">
    <property type="entry name" value="Leuk-A4-hydro_C"/>
    <property type="match status" value="1"/>
</dbReference>
<evidence type="ECO:0000256" key="3">
    <source>
        <dbReference type="ARBA" id="ARBA00022670"/>
    </source>
</evidence>
<dbReference type="GO" id="GO:0008237">
    <property type="term" value="F:metallopeptidase activity"/>
    <property type="evidence" value="ECO:0007669"/>
    <property type="project" value="UniProtKB-KW"/>
</dbReference>
<dbReference type="InterPro" id="IPR016024">
    <property type="entry name" value="ARM-type_fold"/>
</dbReference>
<feature type="non-terminal residue" evidence="9">
    <location>
        <position position="253"/>
    </location>
</feature>
<evidence type="ECO:0000313" key="10">
    <source>
        <dbReference type="Proteomes" id="UP000001593"/>
    </source>
</evidence>
<dbReference type="MEROPS" id="M01.004"/>
<dbReference type="InterPro" id="IPR038502">
    <property type="entry name" value="M1_LTA-4_hydro/amino_C_sf"/>
</dbReference>
<comment type="similarity">
    <text evidence="2">Belongs to the peptidase M1 family.</text>
</comment>
<dbReference type="OMA" id="DSINWER"/>
<feature type="domain" description="Peptidase M1 leukotriene A4 hydrolase/aminopeptidase C-terminal" evidence="8">
    <location>
        <begin position="113"/>
        <end position="250"/>
    </location>
</feature>
<gene>
    <name evidence="9" type="ORF">NEMVEDRAFT_v1g224866</name>
</gene>
<dbReference type="eggNOG" id="KOG1047">
    <property type="taxonomic scope" value="Eukaryota"/>
</dbReference>
<dbReference type="SUPFAM" id="SSF48371">
    <property type="entry name" value="ARM repeat"/>
    <property type="match status" value="1"/>
</dbReference>
<dbReference type="InterPro" id="IPR034015">
    <property type="entry name" value="M1_LTA4H"/>
</dbReference>
<dbReference type="Gene3D" id="1.25.40.320">
    <property type="entry name" value="Peptidase M1, leukotriene A4 hydrolase/aminopeptidase C-terminal domain"/>
    <property type="match status" value="2"/>
</dbReference>
<evidence type="ECO:0000256" key="2">
    <source>
        <dbReference type="ARBA" id="ARBA00010136"/>
    </source>
</evidence>
<dbReference type="InterPro" id="IPR014782">
    <property type="entry name" value="Peptidase_M1_dom"/>
</dbReference>
<dbReference type="InterPro" id="IPR027268">
    <property type="entry name" value="Peptidase_M4/M1_CTD_sf"/>
</dbReference>
<organism evidence="9 10">
    <name type="scientific">Nematostella vectensis</name>
    <name type="common">Starlet sea anemone</name>
    <dbReference type="NCBI Taxonomy" id="45351"/>
    <lineage>
        <taxon>Eukaryota</taxon>
        <taxon>Metazoa</taxon>
        <taxon>Cnidaria</taxon>
        <taxon>Anthozoa</taxon>
        <taxon>Hexacorallia</taxon>
        <taxon>Actiniaria</taxon>
        <taxon>Edwardsiidae</taxon>
        <taxon>Nematostella</taxon>
    </lineage>
</organism>
<dbReference type="Gene3D" id="1.10.390.10">
    <property type="entry name" value="Neutral Protease Domain 2"/>
    <property type="match status" value="1"/>
</dbReference>
<dbReference type="Proteomes" id="UP000001593">
    <property type="component" value="Unassembled WGS sequence"/>
</dbReference>
<keyword evidence="3" id="KW-0645">Protease</keyword>
<dbReference type="HOGENOM" id="CLU_014505_4_0_1"/>
<protein>
    <recommendedName>
        <fullName evidence="8">Peptidase M1 leukotriene A4 hydrolase/aminopeptidase C-terminal domain-containing protein</fullName>
    </recommendedName>
</protein>
<keyword evidence="4" id="KW-0479">Metal-binding</keyword>
<evidence type="ECO:0000256" key="6">
    <source>
        <dbReference type="ARBA" id="ARBA00022833"/>
    </source>
</evidence>
<accession>A7TBI5</accession>
<dbReference type="Pfam" id="PF01433">
    <property type="entry name" value="Peptidase_M1"/>
    <property type="match status" value="1"/>
</dbReference>
<evidence type="ECO:0000256" key="4">
    <source>
        <dbReference type="ARBA" id="ARBA00022723"/>
    </source>
</evidence>
<dbReference type="STRING" id="45351.A7TBI5"/>
<keyword evidence="6" id="KW-0862">Zinc</keyword>
<evidence type="ECO:0000256" key="5">
    <source>
        <dbReference type="ARBA" id="ARBA00022801"/>
    </source>
</evidence>
<evidence type="ECO:0000256" key="1">
    <source>
        <dbReference type="ARBA" id="ARBA00001947"/>
    </source>
</evidence>
<dbReference type="AlphaFoldDB" id="A7TBI5"/>
<dbReference type="GO" id="GO:0008270">
    <property type="term" value="F:zinc ion binding"/>
    <property type="evidence" value="ECO:0007669"/>
    <property type="project" value="InterPro"/>
</dbReference>
<keyword evidence="7" id="KW-0482">Metalloprotease</keyword>
<dbReference type="PANTHER" id="PTHR45726">
    <property type="entry name" value="LEUKOTRIENE A-4 HYDROLASE"/>
    <property type="match status" value="1"/>
</dbReference>
<dbReference type="GO" id="GO:0006508">
    <property type="term" value="P:proteolysis"/>
    <property type="evidence" value="ECO:0007669"/>
    <property type="project" value="UniProtKB-KW"/>
</dbReference>
<dbReference type="PANTHER" id="PTHR45726:SF3">
    <property type="entry name" value="LEUKOTRIENE A-4 HYDROLASE"/>
    <property type="match status" value="1"/>
</dbReference>
<dbReference type="InParanoid" id="A7TBI5"/>
<evidence type="ECO:0000259" key="8">
    <source>
        <dbReference type="SMART" id="SM01263"/>
    </source>
</evidence>
<dbReference type="EMBL" id="DS475251">
    <property type="protein sequence ID" value="EDO26623.1"/>
    <property type="molecule type" value="Genomic_DNA"/>
</dbReference>
<reference evidence="9 10" key="1">
    <citation type="journal article" date="2007" name="Science">
        <title>Sea anemone genome reveals ancestral eumetazoan gene repertoire and genomic organization.</title>
        <authorList>
            <person name="Putnam N.H."/>
            <person name="Srivastava M."/>
            <person name="Hellsten U."/>
            <person name="Dirks B."/>
            <person name="Chapman J."/>
            <person name="Salamov A."/>
            <person name="Terry A."/>
            <person name="Shapiro H."/>
            <person name="Lindquist E."/>
            <person name="Kapitonov V.V."/>
            <person name="Jurka J."/>
            <person name="Genikhovich G."/>
            <person name="Grigoriev I.V."/>
            <person name="Lucas S.M."/>
            <person name="Steele R.E."/>
            <person name="Finnerty J.R."/>
            <person name="Technau U."/>
            <person name="Martindale M.Q."/>
            <person name="Rokhsar D.S."/>
        </authorList>
    </citation>
    <scope>NUCLEOTIDE SEQUENCE [LARGE SCALE GENOMIC DNA]</scope>
    <source>
        <strain evidence="10">CH2 X CH6</strain>
    </source>
</reference>
<dbReference type="SUPFAM" id="SSF55486">
    <property type="entry name" value="Metalloproteases ('zincins'), catalytic domain"/>
    <property type="match status" value="1"/>
</dbReference>
<evidence type="ECO:0000256" key="7">
    <source>
        <dbReference type="ARBA" id="ARBA00023049"/>
    </source>
</evidence>